<gene>
    <name evidence="2" type="ORF">TVAG_192060</name>
</gene>
<name>A2ETV2_TRIV3</name>
<dbReference type="AlphaFoldDB" id="A2ETV2"/>
<dbReference type="GO" id="GO:0006457">
    <property type="term" value="P:protein folding"/>
    <property type="evidence" value="ECO:0000318"/>
    <property type="project" value="GO_Central"/>
</dbReference>
<keyword evidence="3" id="KW-1185">Reference proteome</keyword>
<evidence type="ECO:0000256" key="1">
    <source>
        <dbReference type="SAM" id="SignalP"/>
    </source>
</evidence>
<keyword evidence="1" id="KW-0732">Signal</keyword>
<evidence type="ECO:0008006" key="4">
    <source>
        <dbReference type="Google" id="ProtNLM"/>
    </source>
</evidence>
<dbReference type="EMBL" id="DS113490">
    <property type="protein sequence ID" value="EAY03907.1"/>
    <property type="molecule type" value="Genomic_DNA"/>
</dbReference>
<dbReference type="OrthoDB" id="427280at2759"/>
<feature type="chain" id="PRO_5002643317" description="Thioredoxin domain-containing protein" evidence="1">
    <location>
        <begin position="18"/>
        <end position="540"/>
    </location>
</feature>
<dbReference type="SMR" id="A2ETV2"/>
<protein>
    <recommendedName>
        <fullName evidence="4">Thioredoxin domain-containing protein</fullName>
    </recommendedName>
</protein>
<dbReference type="VEuPathDB" id="TrichDB:TVAG_192060"/>
<dbReference type="GO" id="GO:0034976">
    <property type="term" value="P:response to endoplasmic reticulum stress"/>
    <property type="evidence" value="ECO:0000318"/>
    <property type="project" value="GO_Central"/>
</dbReference>
<dbReference type="InterPro" id="IPR036249">
    <property type="entry name" value="Thioredoxin-like_sf"/>
</dbReference>
<dbReference type="Proteomes" id="UP000001542">
    <property type="component" value="Unassembled WGS sequence"/>
</dbReference>
<dbReference type="VEuPathDB" id="TrichDB:TVAGG3_0892470"/>
<dbReference type="RefSeq" id="XP_001316130.1">
    <property type="nucleotide sequence ID" value="XM_001316095.1"/>
</dbReference>
<dbReference type="KEGG" id="tva:4761753"/>
<feature type="signal peptide" evidence="1">
    <location>
        <begin position="1"/>
        <end position="17"/>
    </location>
</feature>
<organism evidence="2 3">
    <name type="scientific">Trichomonas vaginalis (strain ATCC PRA-98 / G3)</name>
    <dbReference type="NCBI Taxonomy" id="412133"/>
    <lineage>
        <taxon>Eukaryota</taxon>
        <taxon>Metamonada</taxon>
        <taxon>Parabasalia</taxon>
        <taxon>Trichomonadida</taxon>
        <taxon>Trichomonadidae</taxon>
        <taxon>Trichomonas</taxon>
    </lineage>
</organism>
<dbReference type="SUPFAM" id="SSF52833">
    <property type="entry name" value="Thioredoxin-like"/>
    <property type="match status" value="1"/>
</dbReference>
<accession>A2ETV2</accession>
<proteinExistence type="predicted"/>
<dbReference type="GO" id="GO:0005783">
    <property type="term" value="C:endoplasmic reticulum"/>
    <property type="evidence" value="ECO:0000318"/>
    <property type="project" value="GO_Central"/>
</dbReference>
<dbReference type="GO" id="GO:0003756">
    <property type="term" value="F:protein disulfide isomerase activity"/>
    <property type="evidence" value="ECO:0000318"/>
    <property type="project" value="GO_Central"/>
</dbReference>
<reference evidence="2" key="2">
    <citation type="journal article" date="2007" name="Science">
        <title>Draft genome sequence of the sexually transmitted pathogen Trichomonas vaginalis.</title>
        <authorList>
            <person name="Carlton J.M."/>
            <person name="Hirt R.P."/>
            <person name="Silva J.C."/>
            <person name="Delcher A.L."/>
            <person name="Schatz M."/>
            <person name="Zhao Q."/>
            <person name="Wortman J.R."/>
            <person name="Bidwell S.L."/>
            <person name="Alsmark U.C.M."/>
            <person name="Besteiro S."/>
            <person name="Sicheritz-Ponten T."/>
            <person name="Noel C.J."/>
            <person name="Dacks J.B."/>
            <person name="Foster P.G."/>
            <person name="Simillion C."/>
            <person name="Van de Peer Y."/>
            <person name="Miranda-Saavedra D."/>
            <person name="Barton G.J."/>
            <person name="Westrop G.D."/>
            <person name="Mueller S."/>
            <person name="Dessi D."/>
            <person name="Fiori P.L."/>
            <person name="Ren Q."/>
            <person name="Paulsen I."/>
            <person name="Zhang H."/>
            <person name="Bastida-Corcuera F.D."/>
            <person name="Simoes-Barbosa A."/>
            <person name="Brown M.T."/>
            <person name="Hayes R.D."/>
            <person name="Mukherjee M."/>
            <person name="Okumura C.Y."/>
            <person name="Schneider R."/>
            <person name="Smith A.J."/>
            <person name="Vanacova S."/>
            <person name="Villalvazo M."/>
            <person name="Haas B.J."/>
            <person name="Pertea M."/>
            <person name="Feldblyum T.V."/>
            <person name="Utterback T.R."/>
            <person name="Shu C.L."/>
            <person name="Osoegawa K."/>
            <person name="de Jong P.J."/>
            <person name="Hrdy I."/>
            <person name="Horvathova L."/>
            <person name="Zubacova Z."/>
            <person name="Dolezal P."/>
            <person name="Malik S.B."/>
            <person name="Logsdon J.M. Jr."/>
            <person name="Henze K."/>
            <person name="Gupta A."/>
            <person name="Wang C.C."/>
            <person name="Dunne R.L."/>
            <person name="Upcroft J.A."/>
            <person name="Upcroft P."/>
            <person name="White O."/>
            <person name="Salzberg S.L."/>
            <person name="Tang P."/>
            <person name="Chiu C.-H."/>
            <person name="Lee Y.-S."/>
            <person name="Embley T.M."/>
            <person name="Coombs G.H."/>
            <person name="Mottram J.C."/>
            <person name="Tachezy J."/>
            <person name="Fraser-Liggett C.M."/>
            <person name="Johnson P.J."/>
        </authorList>
    </citation>
    <scope>NUCLEOTIDE SEQUENCE [LARGE SCALE GENOMIC DNA]</scope>
    <source>
        <strain evidence="2">G3</strain>
    </source>
</reference>
<evidence type="ECO:0000313" key="2">
    <source>
        <dbReference type="EMBL" id="EAY03907.1"/>
    </source>
</evidence>
<dbReference type="InParanoid" id="A2ETV2"/>
<evidence type="ECO:0000313" key="3">
    <source>
        <dbReference type="Proteomes" id="UP000001542"/>
    </source>
</evidence>
<sequence length="540" mass="62767">MISIFLFLASAINHVNMVDDRDLRKSKKQNDVTVVLFVHEDEEYFWQYCEVFSHAVETGANAKFVIATDQIAPKYYDRYHINEPRIMIFVNSSVMFTSLAPLVADDFINLLSAALLQEITTVETEIDFHKHFNNFNNTIIYTSENSDKAYELYLSESTQYGILALCEVPKSFFETLHFDPKQFIVYHKNENNFLQFDGSAIEFRRVSSDLVNYEIDRNTMILGNRLIVTAIYDGDSRPDIPFLSIAKRENSPLYGYLSKDSLSLVENLLEHVETPKPFITILNYTGFYITEPLTDLSEAGIENYIKNEKIPKIYASEEATKEDLFKLVGTNYEEKIRDDKKNTLVFYTNSKTLNISLPKIEKFINYTKENKIDLRVFYINYDKNSRPYGFPELVGIPHIEFFPSKNHRNSVPVVSSCSVYSLMKFLEKYMKVKAPVELMDPEEEREFIIAVLLLMKVEEKSKPKELFEKYVTEIGKLANLGKNFEEIANNVLQDTIGELENPLKAKPVKSEDEEFDDYFYYDEEDVPEIKPKSKITNEEL</sequence>
<reference evidence="2" key="1">
    <citation type="submission" date="2006-10" db="EMBL/GenBank/DDBJ databases">
        <authorList>
            <person name="Amadeo P."/>
            <person name="Zhao Q."/>
            <person name="Wortman J."/>
            <person name="Fraser-Liggett C."/>
            <person name="Carlton J."/>
        </authorList>
    </citation>
    <scope>NUCLEOTIDE SEQUENCE</scope>
    <source>
        <strain evidence="2">G3</strain>
    </source>
</reference>